<name>A0A9Q8U2G3_9GAMM</name>
<organism evidence="2 3">
    <name type="scientific">SAR86 cluster bacterium</name>
    <dbReference type="NCBI Taxonomy" id="2030880"/>
    <lineage>
        <taxon>Bacteria</taxon>
        <taxon>Pseudomonadati</taxon>
        <taxon>Pseudomonadota</taxon>
        <taxon>Gammaproteobacteria</taxon>
        <taxon>SAR86 cluster</taxon>
    </lineage>
</organism>
<feature type="transmembrane region" description="Helical" evidence="1">
    <location>
        <begin position="6"/>
        <end position="24"/>
    </location>
</feature>
<gene>
    <name evidence="2" type="ORF">M9B40_04995</name>
</gene>
<keyword evidence="1" id="KW-1133">Transmembrane helix</keyword>
<keyword evidence="1" id="KW-0812">Transmembrane</keyword>
<proteinExistence type="predicted"/>
<keyword evidence="3" id="KW-1185">Reference proteome</keyword>
<keyword evidence="1" id="KW-0472">Membrane</keyword>
<dbReference type="AlphaFoldDB" id="A0A9Q8U2G3"/>
<accession>A0A9Q8U2G3</accession>
<evidence type="ECO:0008006" key="4">
    <source>
        <dbReference type="Google" id="ProtNLM"/>
    </source>
</evidence>
<evidence type="ECO:0000313" key="3">
    <source>
        <dbReference type="Proteomes" id="UP001056381"/>
    </source>
</evidence>
<reference evidence="2" key="1">
    <citation type="submission" date="2022-05" db="EMBL/GenBank/DDBJ databases">
        <title>Single-amplified genomics reveal most streamlined microbe among free-living bacteria.</title>
        <authorList>
            <person name="Roda-Garcia J."/>
            <person name="Haro-Moreno J.M."/>
            <person name="Rodriguez-Valera F."/>
            <person name="Almagro-Moreno S."/>
            <person name="Lopez-Perez M."/>
        </authorList>
    </citation>
    <scope>NUCLEOTIDE SEQUENCE</scope>
    <source>
        <strain evidence="2">TMED112-D2-2</strain>
    </source>
</reference>
<evidence type="ECO:0000313" key="2">
    <source>
        <dbReference type="EMBL" id="URQ63082.1"/>
    </source>
</evidence>
<feature type="transmembrane region" description="Helical" evidence="1">
    <location>
        <begin position="36"/>
        <end position="62"/>
    </location>
</feature>
<dbReference type="Proteomes" id="UP001056381">
    <property type="component" value="Chromosome"/>
</dbReference>
<sequence length="67" mass="7610">MTSIFILGSVVFLFAFTFFKIAAFKKVNPEQSWKKLFVVTLIDYLILIFGTLGTGILFNTIYSIAHN</sequence>
<protein>
    <recommendedName>
        <fullName evidence="4">DUF1146 domain-containing protein</fullName>
    </recommendedName>
</protein>
<evidence type="ECO:0000256" key="1">
    <source>
        <dbReference type="SAM" id="Phobius"/>
    </source>
</evidence>
<dbReference type="EMBL" id="CP097966">
    <property type="protein sequence ID" value="URQ63082.1"/>
    <property type="molecule type" value="Genomic_DNA"/>
</dbReference>